<feature type="chain" id="PRO_5047375271" evidence="11">
    <location>
        <begin position="20"/>
        <end position="675"/>
    </location>
</feature>
<dbReference type="InterPro" id="IPR051808">
    <property type="entry name" value="Type_IV_pilus_biogenesis"/>
</dbReference>
<sequence>MTRALAALAMLMVSASVMAASTLTDLSFRQGTGGELEVDLAFDGPVPEVRGYRLDDPARLTIDLMETASALERRRQELGIGGVQRVTALEAGQRTRLVFDLDGPLPYDTAQRGGGLRLSIGGAVAAPSTPAAESGGTSSRQPAAGPSVTDIDFRRGEGGAGRLVVTFDRTGVDARVRERGREDIVARLDGVSLPADLDQVYDVTDFGTPLRRITPRVGRDGVTLEIEGSGDFAMLSTQTGRQLTISAQPVSREEREAQVREQFPYTGERITLNFQDIEVRSVLAIIADFTGLNLVASDSVSGRVTLNLQEVPWDQALDLVLKSHGLASRQEGNVIVVAPAEELARREQLELQTREQLEELAPLETEYIQVKYAKASDLAGLIRGEGGFGLLTERGRVAVDPRTNTLLVQDTAEQIDSLMETLERLDVAVRQVQIEARIVIARDSATRELGVSWGLSNNEGDPANGLNAGGASSGIADNGGLAVDLGEAENAATAFSFGYLSGDVLLDLELRALESEGKSQTISQPRVITANQSTALIKQGQERAFQEATSSGATNVEFKEAVLSLEVTPQITPDNRIIMDLAITNDTFGSIPEGGGEPPIDTNEIETQVLVDNGETVVLGGILTTEQVRSLFKTPFLGDLPVLGNLFRYTEDTNDKVELLVFITPRILDDNLAIR</sequence>
<evidence type="ECO:0000256" key="2">
    <source>
        <dbReference type="ARBA" id="ARBA00022448"/>
    </source>
</evidence>
<keyword evidence="3 11" id="KW-0732">Signal</keyword>
<protein>
    <submittedName>
        <fullName evidence="13">Type IV pilus secretin PilQ</fullName>
    </submittedName>
</protein>
<keyword evidence="4" id="KW-0653">Protein transport</keyword>
<comment type="similarity">
    <text evidence="7">Belongs to the bacterial secretin family.</text>
</comment>
<evidence type="ECO:0000256" key="6">
    <source>
        <dbReference type="ARBA" id="ARBA00023237"/>
    </source>
</evidence>
<evidence type="ECO:0000256" key="9">
    <source>
        <dbReference type="SAM" id="Coils"/>
    </source>
</evidence>
<feature type="coiled-coil region" evidence="9">
    <location>
        <begin position="408"/>
        <end position="435"/>
    </location>
</feature>
<keyword evidence="2 8" id="KW-0813">Transport</keyword>
<evidence type="ECO:0000256" key="8">
    <source>
        <dbReference type="RuleBase" id="RU004004"/>
    </source>
</evidence>
<dbReference type="Proteomes" id="UP001264519">
    <property type="component" value="Unassembled WGS sequence"/>
</dbReference>
<keyword evidence="14" id="KW-1185">Reference proteome</keyword>
<dbReference type="Pfam" id="PF03958">
    <property type="entry name" value="Secretin_N"/>
    <property type="match status" value="1"/>
</dbReference>
<name>A0ABU1G2R7_9GAMM</name>
<evidence type="ECO:0000256" key="5">
    <source>
        <dbReference type="ARBA" id="ARBA00023136"/>
    </source>
</evidence>
<dbReference type="Pfam" id="PF11741">
    <property type="entry name" value="AMIN"/>
    <property type="match status" value="2"/>
</dbReference>
<dbReference type="Gene3D" id="3.30.1370.130">
    <property type="match status" value="1"/>
</dbReference>
<dbReference type="PANTHER" id="PTHR30604">
    <property type="entry name" value="PROTEIN TRANSPORT PROTEIN HOFQ"/>
    <property type="match status" value="1"/>
</dbReference>
<reference evidence="13 14" key="1">
    <citation type="submission" date="2023-04" db="EMBL/GenBank/DDBJ databases">
        <title>A long-awaited taxogenomic arrangement of the family Halomonadaceae.</title>
        <authorList>
            <person name="De La Haba R."/>
            <person name="Chuvochina M."/>
            <person name="Wittouck S."/>
            <person name="Arahal D.R."/>
            <person name="Sanchez-Porro C."/>
            <person name="Hugenholtz P."/>
            <person name="Ventosa A."/>
        </authorList>
    </citation>
    <scope>NUCLEOTIDE SEQUENCE [LARGE SCALE GENOMIC DNA]</scope>
    <source>
        <strain evidence="13 14">DSM 23530</strain>
    </source>
</reference>
<dbReference type="NCBIfam" id="TIGR02515">
    <property type="entry name" value="IV_pilus_PilQ"/>
    <property type="match status" value="1"/>
</dbReference>
<evidence type="ECO:0000259" key="12">
    <source>
        <dbReference type="SMART" id="SM00965"/>
    </source>
</evidence>
<evidence type="ECO:0000256" key="10">
    <source>
        <dbReference type="SAM" id="MobiDB-lite"/>
    </source>
</evidence>
<comment type="subcellular location">
    <subcellularLocation>
        <location evidence="8">Cell outer membrane</location>
    </subcellularLocation>
    <subcellularLocation>
        <location evidence="1">Membrane</location>
    </subcellularLocation>
</comment>
<organism evidence="13 14">
    <name type="scientific">Halomonas koreensis</name>
    <dbReference type="NCBI Taxonomy" id="245385"/>
    <lineage>
        <taxon>Bacteria</taxon>
        <taxon>Pseudomonadati</taxon>
        <taxon>Pseudomonadota</taxon>
        <taxon>Gammaproteobacteria</taxon>
        <taxon>Oceanospirillales</taxon>
        <taxon>Halomonadaceae</taxon>
        <taxon>Halomonas</taxon>
    </lineage>
</organism>
<keyword evidence="5" id="KW-0472">Membrane</keyword>
<dbReference type="Gene3D" id="2.60.40.3470">
    <property type="match status" value="1"/>
</dbReference>
<comment type="caution">
    <text evidence="13">The sequence shown here is derived from an EMBL/GenBank/DDBJ whole genome shotgun (WGS) entry which is preliminary data.</text>
</comment>
<feature type="domain" description="Secretin/TonB short N-terminal" evidence="12">
    <location>
        <begin position="292"/>
        <end position="340"/>
    </location>
</feature>
<gene>
    <name evidence="13" type="primary">pilQ</name>
    <name evidence="13" type="ORF">QC818_10595</name>
</gene>
<evidence type="ECO:0000256" key="3">
    <source>
        <dbReference type="ARBA" id="ARBA00022729"/>
    </source>
</evidence>
<feature type="signal peptide" evidence="11">
    <location>
        <begin position="1"/>
        <end position="19"/>
    </location>
</feature>
<accession>A0ABU1G2R7</accession>
<dbReference type="Gene3D" id="2.60.40.3500">
    <property type="match status" value="1"/>
</dbReference>
<dbReference type="EMBL" id="JARWAK010000008">
    <property type="protein sequence ID" value="MDR5867238.1"/>
    <property type="molecule type" value="Genomic_DNA"/>
</dbReference>
<feature type="region of interest" description="Disordered" evidence="10">
    <location>
        <begin position="126"/>
        <end position="152"/>
    </location>
</feature>
<dbReference type="InterPro" id="IPR011662">
    <property type="entry name" value="Secretin/TonB_short_N"/>
</dbReference>
<dbReference type="Pfam" id="PF00263">
    <property type="entry name" value="Secretin"/>
    <property type="match status" value="1"/>
</dbReference>
<dbReference type="InterPro" id="IPR013355">
    <property type="entry name" value="Pilus_4_PilQ"/>
</dbReference>
<evidence type="ECO:0000313" key="13">
    <source>
        <dbReference type="EMBL" id="MDR5867238.1"/>
    </source>
</evidence>
<proteinExistence type="inferred from homology"/>
<dbReference type="InterPro" id="IPR038591">
    <property type="entry name" value="NolW-like_sf"/>
</dbReference>
<dbReference type="InterPro" id="IPR005644">
    <property type="entry name" value="NolW-like"/>
</dbReference>
<dbReference type="InterPro" id="IPR004846">
    <property type="entry name" value="T2SS/T3SS_dom"/>
</dbReference>
<keyword evidence="9" id="KW-0175">Coiled coil</keyword>
<dbReference type="RefSeq" id="WP_309652927.1">
    <property type="nucleotide sequence ID" value="NZ_JARWAK010000008.1"/>
</dbReference>
<dbReference type="InterPro" id="IPR021731">
    <property type="entry name" value="AMIN_dom"/>
</dbReference>
<evidence type="ECO:0000313" key="14">
    <source>
        <dbReference type="Proteomes" id="UP001264519"/>
    </source>
</evidence>
<keyword evidence="6" id="KW-0998">Cell outer membrane</keyword>
<evidence type="ECO:0000256" key="4">
    <source>
        <dbReference type="ARBA" id="ARBA00022927"/>
    </source>
</evidence>
<dbReference type="PANTHER" id="PTHR30604:SF1">
    <property type="entry name" value="DNA UTILIZATION PROTEIN HOFQ"/>
    <property type="match status" value="1"/>
</dbReference>
<dbReference type="Gene3D" id="3.30.1370.120">
    <property type="match status" value="1"/>
</dbReference>
<evidence type="ECO:0000256" key="1">
    <source>
        <dbReference type="ARBA" id="ARBA00004370"/>
    </source>
</evidence>
<dbReference type="InterPro" id="IPR001775">
    <property type="entry name" value="GspD/PilQ"/>
</dbReference>
<evidence type="ECO:0000256" key="11">
    <source>
        <dbReference type="SAM" id="SignalP"/>
    </source>
</evidence>
<dbReference type="PRINTS" id="PR00811">
    <property type="entry name" value="BCTERIALGSPD"/>
</dbReference>
<dbReference type="Pfam" id="PF07660">
    <property type="entry name" value="STN"/>
    <property type="match status" value="1"/>
</dbReference>
<evidence type="ECO:0000256" key="7">
    <source>
        <dbReference type="RuleBase" id="RU004003"/>
    </source>
</evidence>
<dbReference type="SMART" id="SM00965">
    <property type="entry name" value="STN"/>
    <property type="match status" value="1"/>
</dbReference>